<dbReference type="Proteomes" id="UP001193389">
    <property type="component" value="Chromosome"/>
</dbReference>
<protein>
    <submittedName>
        <fullName evidence="1">Glutamine cyclotransferase</fullName>
    </submittedName>
</protein>
<dbReference type="InterPro" id="IPR013783">
    <property type="entry name" value="Ig-like_fold"/>
</dbReference>
<dbReference type="PANTHER" id="PTHR31270:SF1">
    <property type="entry name" value="GLUTAMINYL-PEPTIDE CYCLOTRANSFERASE"/>
    <property type="match status" value="1"/>
</dbReference>
<name>A0A5K7S9J4_9BACT</name>
<dbReference type="PANTHER" id="PTHR31270">
    <property type="entry name" value="GLUTAMINYL-PEPTIDE CYCLOTRANSFERASE"/>
    <property type="match status" value="1"/>
</dbReference>
<dbReference type="KEGG" id="anf:AQPE_2299"/>
<proteinExistence type="predicted"/>
<dbReference type="GO" id="GO:0016603">
    <property type="term" value="F:glutaminyl-peptide cyclotransferase activity"/>
    <property type="evidence" value="ECO:0007669"/>
    <property type="project" value="InterPro"/>
</dbReference>
<dbReference type="RefSeq" id="WP_318351069.1">
    <property type="nucleotide sequence ID" value="NZ_AP018694.1"/>
</dbReference>
<dbReference type="SUPFAM" id="SSF63825">
    <property type="entry name" value="YWTD domain"/>
    <property type="match status" value="1"/>
</dbReference>
<dbReference type="Gene3D" id="2.60.40.10">
    <property type="entry name" value="Immunoglobulins"/>
    <property type="match status" value="1"/>
</dbReference>
<organism evidence="1 2">
    <name type="scientific">Aquipluma nitroreducens</name>
    <dbReference type="NCBI Taxonomy" id="2010828"/>
    <lineage>
        <taxon>Bacteria</taxon>
        <taxon>Pseudomonadati</taxon>
        <taxon>Bacteroidota</taxon>
        <taxon>Bacteroidia</taxon>
        <taxon>Marinilabiliales</taxon>
        <taxon>Prolixibacteraceae</taxon>
        <taxon>Aquipluma</taxon>
    </lineage>
</organism>
<keyword evidence="2" id="KW-1185">Reference proteome</keyword>
<sequence>MNIRLFSTFIVLSVFISSFSCSNKANRSRKPAVRINAESVHKKIVYGDDINISIAVKVKDGELKETNIFVDSVLVTTNKNTEFNYTLKGFKSLGKHTIKAQAVKADGVEGVYFKTFEVLSDVIPEKYGYEVVQTYPHNETSFTEGLEIHDGFIYESTGENGKSFLYKNNLKTGKTVKSVKLADKYFGEGITIFNNKIYQLTYKTKVGFIYNLENMALIDSFHFESTEGWGMTHDEKYLIMDDGTNILTYLDPTTLKAVKKLQVYDDKDQVLYLNELEYSDGFIYANLWTTNLILKIDPQTGKVLAKIDLEGILTLSNTDKQVDVLNGIAIDPVTKKMYVTGKLYPKLFEIKPIKKE</sequence>
<reference evidence="1" key="1">
    <citation type="journal article" date="2020" name="Int. J. Syst. Evol. Microbiol.">
        <title>Aquipluma nitroreducens gen. nov. sp. nov., a novel facultatively anaerobic bacterium isolated from a freshwater lake.</title>
        <authorList>
            <person name="Watanabe M."/>
            <person name="Kojima H."/>
            <person name="Fukui M."/>
        </authorList>
    </citation>
    <scope>NUCLEOTIDE SEQUENCE</scope>
    <source>
        <strain evidence="1">MeG22</strain>
    </source>
</reference>
<dbReference type="InterPro" id="IPR015943">
    <property type="entry name" value="WD40/YVTN_repeat-like_dom_sf"/>
</dbReference>
<dbReference type="InterPro" id="IPR007788">
    <property type="entry name" value="QCT"/>
</dbReference>
<gene>
    <name evidence="1" type="ORF">AQPE_2299</name>
</gene>
<dbReference type="Gene3D" id="2.130.10.10">
    <property type="entry name" value="YVTN repeat-like/Quinoprotein amine dehydrogenase"/>
    <property type="match status" value="1"/>
</dbReference>
<dbReference type="AlphaFoldDB" id="A0A5K7S9J4"/>
<dbReference type="EMBL" id="AP018694">
    <property type="protein sequence ID" value="BBE18139.1"/>
    <property type="molecule type" value="Genomic_DNA"/>
</dbReference>
<evidence type="ECO:0000313" key="1">
    <source>
        <dbReference type="EMBL" id="BBE18139.1"/>
    </source>
</evidence>
<evidence type="ECO:0000313" key="2">
    <source>
        <dbReference type="Proteomes" id="UP001193389"/>
    </source>
</evidence>
<dbReference type="PROSITE" id="PS51257">
    <property type="entry name" value="PROKAR_LIPOPROTEIN"/>
    <property type="match status" value="1"/>
</dbReference>
<accession>A0A5K7S9J4</accession>
<dbReference type="Pfam" id="PF05096">
    <property type="entry name" value="Glu_cyclase_2"/>
    <property type="match status" value="1"/>
</dbReference>